<accession>A0A7J0C782</accession>
<dbReference type="EMBL" id="BLWC01000001">
    <property type="protein sequence ID" value="GFM98017.1"/>
    <property type="molecule type" value="Genomic_DNA"/>
</dbReference>
<dbReference type="EMBL" id="JACCCF010000001">
    <property type="protein sequence ID" value="NYE41649.1"/>
    <property type="molecule type" value="Genomic_DNA"/>
</dbReference>
<reference evidence="2 4" key="2">
    <citation type="submission" date="2020-07" db="EMBL/GenBank/DDBJ databases">
        <title>Sequencing the genomes of 1000 actinobacteria strains.</title>
        <authorList>
            <person name="Klenk H.-P."/>
        </authorList>
    </citation>
    <scope>NUCLEOTIDE SEQUENCE [LARGE SCALE GENOMIC DNA]</scope>
    <source>
        <strain evidence="2 4">DSM 41455</strain>
    </source>
</reference>
<name>A0A7J0C782_9ACTN</name>
<reference evidence="1 3" key="1">
    <citation type="submission" date="2020-05" db="EMBL/GenBank/DDBJ databases">
        <title>Whole genome shotgun sequence of Streptomyces fulvorobeus NBRC 15897.</title>
        <authorList>
            <person name="Komaki H."/>
            <person name="Tamura T."/>
        </authorList>
    </citation>
    <scope>NUCLEOTIDE SEQUENCE [LARGE SCALE GENOMIC DNA]</scope>
    <source>
        <strain evidence="1 3">NBRC 15897</strain>
    </source>
</reference>
<evidence type="ECO:0000313" key="4">
    <source>
        <dbReference type="Proteomes" id="UP000530403"/>
    </source>
</evidence>
<proteinExistence type="predicted"/>
<gene>
    <name evidence="2" type="ORF">HEB29_002660</name>
    <name evidence="1" type="ORF">Sfulv_28280</name>
</gene>
<sequence length="73" mass="7307">MYKRMLRSALAASFVAALGFGLLSGGDIAWGNPAASAPTDIAWSVEATAPGDIAWSMPGDGDIAWSAPAPTGA</sequence>
<dbReference type="AlphaFoldDB" id="A0A7J0C782"/>
<protein>
    <submittedName>
        <fullName evidence="1">Uncharacterized protein</fullName>
    </submittedName>
</protein>
<evidence type="ECO:0000313" key="2">
    <source>
        <dbReference type="EMBL" id="NYE41649.1"/>
    </source>
</evidence>
<keyword evidence="3" id="KW-1185">Reference proteome</keyword>
<comment type="caution">
    <text evidence="1">The sequence shown here is derived from an EMBL/GenBank/DDBJ whole genome shotgun (WGS) entry which is preliminary data.</text>
</comment>
<evidence type="ECO:0000313" key="1">
    <source>
        <dbReference type="EMBL" id="GFM98017.1"/>
    </source>
</evidence>
<evidence type="ECO:0000313" key="3">
    <source>
        <dbReference type="Proteomes" id="UP000498980"/>
    </source>
</evidence>
<dbReference type="Proteomes" id="UP000530403">
    <property type="component" value="Unassembled WGS sequence"/>
</dbReference>
<dbReference type="Proteomes" id="UP000498980">
    <property type="component" value="Unassembled WGS sequence"/>
</dbReference>
<organism evidence="1 3">
    <name type="scientific">Streptomyces fulvorobeus</name>
    <dbReference type="NCBI Taxonomy" id="284028"/>
    <lineage>
        <taxon>Bacteria</taxon>
        <taxon>Bacillati</taxon>
        <taxon>Actinomycetota</taxon>
        <taxon>Actinomycetes</taxon>
        <taxon>Kitasatosporales</taxon>
        <taxon>Streptomycetaceae</taxon>
        <taxon>Streptomyces</taxon>
    </lineage>
</organism>